<reference evidence="2" key="1">
    <citation type="submission" date="2017-01" db="EMBL/GenBank/DDBJ databases">
        <authorList>
            <person name="Varghese N."/>
            <person name="Submissions S."/>
        </authorList>
    </citation>
    <scope>NUCLEOTIDE SEQUENCE [LARGE SCALE GENOMIC DNA]</scope>
    <source>
        <strain evidence="2">type strain: HArc-</strain>
    </source>
</reference>
<organism evidence="1 2">
    <name type="scientific">Natronorubrum thiooxidans</name>
    <dbReference type="NCBI Taxonomy" id="308853"/>
    <lineage>
        <taxon>Archaea</taxon>
        <taxon>Methanobacteriati</taxon>
        <taxon>Methanobacteriota</taxon>
        <taxon>Stenosarchaea group</taxon>
        <taxon>Halobacteria</taxon>
        <taxon>Halobacteriales</taxon>
        <taxon>Natrialbaceae</taxon>
        <taxon>Natronorubrum</taxon>
    </lineage>
</organism>
<dbReference type="Proteomes" id="UP000185936">
    <property type="component" value="Unassembled WGS sequence"/>
</dbReference>
<dbReference type="PROSITE" id="PS51257">
    <property type="entry name" value="PROKAR_LIPOPROTEIN"/>
    <property type="match status" value="1"/>
</dbReference>
<evidence type="ECO:0000313" key="2">
    <source>
        <dbReference type="Proteomes" id="UP000185936"/>
    </source>
</evidence>
<sequence length="279" mass="29866">MTNKQKTIHRRTALGSILAGITTGLAGCTSSGNGSDDRSTDAAGDVIQSVDVDGLELVIELKRDEIDQLNVIAPSGDLFSQQTIESGVSQVSIDVGTDYSPGEYEIIGLADEESVEAVRVSLEPDLELTELRLGRDHPEEMYDGASDSQIDAEAILSVTNQGTGPTAVTALRFEGDVPFPTHESYDENDESGIYDPENDFGADADSITIPAGETVLVYSNSRPFSPAGTRSKCNSVGRNGQFTVHLFAIHDAADITLEYLIHYLSSDSEDCVIEIEETA</sequence>
<proteinExistence type="predicted"/>
<accession>A0A1N7GTI1</accession>
<dbReference type="EMBL" id="FTNR01000015">
    <property type="protein sequence ID" value="SIS15901.1"/>
    <property type="molecule type" value="Genomic_DNA"/>
</dbReference>
<dbReference type="STRING" id="308853.SAMN05421752_11558"/>
<name>A0A1N7GTI1_9EURY</name>
<evidence type="ECO:0000313" key="1">
    <source>
        <dbReference type="EMBL" id="SIS15901.1"/>
    </source>
</evidence>
<dbReference type="AlphaFoldDB" id="A0A1N7GTI1"/>
<keyword evidence="2" id="KW-1185">Reference proteome</keyword>
<gene>
    <name evidence="1" type="ORF">SAMN05421752_11558</name>
</gene>
<protein>
    <submittedName>
        <fullName evidence="1">Uncharacterized protein</fullName>
    </submittedName>
</protein>